<reference evidence="4" key="1">
    <citation type="submission" date="2022-11" db="EMBL/GenBank/DDBJ databases">
        <title>Minimal conservation of predation-associated metabolite biosynthetic gene clusters underscores biosynthetic potential of Myxococcota including descriptions for ten novel species: Archangium lansinium sp. nov., Myxococcus landrumus sp. nov., Nannocystis bai.</title>
        <authorList>
            <person name="Ahearne A."/>
            <person name="Stevens C."/>
            <person name="Dowd S."/>
        </authorList>
    </citation>
    <scope>NUCLEOTIDE SEQUENCE</scope>
    <source>
        <strain evidence="4">Fl3</strain>
    </source>
</reference>
<dbReference type="InterPro" id="IPR027417">
    <property type="entry name" value="P-loop_NTPase"/>
</dbReference>
<feature type="compositionally biased region" description="Low complexity" evidence="3">
    <location>
        <begin position="363"/>
        <end position="383"/>
    </location>
</feature>
<organism evidence="4 5">
    <name type="scientific">Nannocystis punicea</name>
    <dbReference type="NCBI Taxonomy" id="2995304"/>
    <lineage>
        <taxon>Bacteria</taxon>
        <taxon>Pseudomonadati</taxon>
        <taxon>Myxococcota</taxon>
        <taxon>Polyangia</taxon>
        <taxon>Nannocystales</taxon>
        <taxon>Nannocystaceae</taxon>
        <taxon>Nannocystis</taxon>
    </lineage>
</organism>
<feature type="compositionally biased region" description="Low complexity" evidence="3">
    <location>
        <begin position="594"/>
        <end position="618"/>
    </location>
</feature>
<dbReference type="RefSeq" id="WP_269033119.1">
    <property type="nucleotide sequence ID" value="NZ_CP114040.1"/>
</dbReference>
<dbReference type="PANTHER" id="PTHR42708">
    <property type="entry name" value="ATP/GTP-BINDING PROTEIN-RELATED"/>
    <property type="match status" value="1"/>
</dbReference>
<evidence type="ECO:0000256" key="3">
    <source>
        <dbReference type="SAM" id="MobiDB-lite"/>
    </source>
</evidence>
<dbReference type="InterPro" id="IPR052705">
    <property type="entry name" value="Gliding_Motility_GTPase"/>
</dbReference>
<feature type="region of interest" description="Disordered" evidence="3">
    <location>
        <begin position="636"/>
        <end position="772"/>
    </location>
</feature>
<feature type="compositionally biased region" description="Low complexity" evidence="3">
    <location>
        <begin position="738"/>
        <end position="752"/>
    </location>
</feature>
<feature type="region of interest" description="Disordered" evidence="3">
    <location>
        <begin position="328"/>
        <end position="618"/>
    </location>
</feature>
<sequence length="1024" mass="106224">MAVYEPDRARIVLRIVYDGPGRAGKTTNVEQLARIFGTRPGDELQVHPAATGRTIFFDWFSFDGGMLDGHQLQVQVVTVPGHKSLEPRRAHILRGADVVVLVCDSAVSGQDSAREMLDSLREHLGRRAEHVPLIVQANKQDLGNAMLPHELGAALGLDADVPVIGAQASAGIGVRETAVGAIRAAVRQMKQRTAREGLSVIEGRAGTAEELRAALQAIESVSIHRDPGRNPEADAPSTPSRPPSDAGRMVYIRSQKLVTQLAGDGEAPGRLRSRTPAPLPPNMSDRPAGDRPQKPRIPVSAMFIEPTPSTDPPDIPWVSTAPATLRVPPPPLVADAPGHLADAEPFDPEETRPEDALPLAVSADEPAPAPAEAPAEDAPGAAPSQPVPEDLHFGAARSHPVLEDIQLGADSTEPVPEDIGAASTEPVPEDIGAASTEPVPEDIGAAPTEPVLEDIGAAPTEPVPEDIGAAATEPVPEDINLETAPAESVPEGIDLETVPTEPVPEDIDLAPAPSGPHTEDRASAAPPRPVPEAELRAPSPDPSESVPEDIHLAPALSAPITEDDPRPGEVNAAAHARSVSEDNDTALSSPVSEDISATPSDSIPISSSGPASADASKASALSPYALADLSDVPAISTRVPEDSHPAEPDLADRHLISVASSSGVPEVAPPWAGTAPAPHDSEAISTSAAPASSAPISEDHAPSASIPEAGSAPPASAPVPEDTSVPSPHVSGSTVSMPAHAPEDAPAAPSADPADDPSSPRPAPEESEPSAVPELASDLAAPRPDLPPGHVWPVPGGRHVLERLAGRPLVQTGPKGHASSSMTFKTAEFSLRTRPEWRFADNEHGRAALREHVRRAARLGSLLPTDSAVALAVGADDHVLWHVVPDLPALDDALHAASADERPHHLLRLASAYAAALRLRAREGLALDLAADAFAEQDGRWVYLGDRLGEPEPAAALASALLRPPAGLPAPALPAWLDALEQTLPTTLTREDIAALGLDDALAAAAESDRDATARVRALLDRCA</sequence>
<evidence type="ECO:0000256" key="2">
    <source>
        <dbReference type="ARBA" id="ARBA00023134"/>
    </source>
</evidence>
<dbReference type="PANTHER" id="PTHR42708:SF1">
    <property type="entry name" value="GLIDING MOTILITY PROTEIN MGLA"/>
    <property type="match status" value="1"/>
</dbReference>
<name>A0ABY7GV00_9BACT</name>
<dbReference type="InterPro" id="IPR006689">
    <property type="entry name" value="Small_GTPase_ARF/SAR"/>
</dbReference>
<feature type="region of interest" description="Disordered" evidence="3">
    <location>
        <begin position="221"/>
        <end position="247"/>
    </location>
</feature>
<dbReference type="SUPFAM" id="SSF52540">
    <property type="entry name" value="P-loop containing nucleoside triphosphate hydrolases"/>
    <property type="match status" value="1"/>
</dbReference>
<feature type="compositionally biased region" description="Polar residues" evidence="3">
    <location>
        <begin position="724"/>
        <end position="736"/>
    </location>
</feature>
<keyword evidence="2" id="KW-0342">GTP-binding</keyword>
<dbReference type="Proteomes" id="UP001164459">
    <property type="component" value="Chromosome"/>
</dbReference>
<evidence type="ECO:0000256" key="1">
    <source>
        <dbReference type="ARBA" id="ARBA00022741"/>
    </source>
</evidence>
<dbReference type="CDD" id="cd00882">
    <property type="entry name" value="Ras_like_GTPase"/>
    <property type="match status" value="1"/>
</dbReference>
<proteinExistence type="predicted"/>
<evidence type="ECO:0000313" key="4">
    <source>
        <dbReference type="EMBL" id="WAS90792.1"/>
    </source>
</evidence>
<dbReference type="EMBL" id="CP114040">
    <property type="protein sequence ID" value="WAS90792.1"/>
    <property type="molecule type" value="Genomic_DNA"/>
</dbReference>
<evidence type="ECO:0000313" key="5">
    <source>
        <dbReference type="Proteomes" id="UP001164459"/>
    </source>
</evidence>
<feature type="compositionally biased region" description="Low complexity" evidence="3">
    <location>
        <begin position="683"/>
        <end position="720"/>
    </location>
</feature>
<dbReference type="Gene3D" id="3.40.50.300">
    <property type="entry name" value="P-loop containing nucleotide triphosphate hydrolases"/>
    <property type="match status" value="1"/>
</dbReference>
<dbReference type="Pfam" id="PF00025">
    <property type="entry name" value="Arf"/>
    <property type="match status" value="1"/>
</dbReference>
<gene>
    <name evidence="4" type="ORF">O0S08_31780</name>
</gene>
<keyword evidence="1" id="KW-0547">Nucleotide-binding</keyword>
<feature type="compositionally biased region" description="Basic and acidic residues" evidence="3">
    <location>
        <begin position="639"/>
        <end position="655"/>
    </location>
</feature>
<accession>A0ABY7GV00</accession>
<feature type="region of interest" description="Disordered" evidence="3">
    <location>
        <begin position="261"/>
        <end position="295"/>
    </location>
</feature>
<feature type="compositionally biased region" description="Basic and acidic residues" evidence="3">
    <location>
        <begin position="222"/>
        <end position="232"/>
    </location>
</feature>
<protein>
    <submittedName>
        <fullName evidence="4">ADP-ribosylation factor-like protein</fullName>
    </submittedName>
</protein>
<keyword evidence="5" id="KW-1185">Reference proteome</keyword>